<organism evidence="2 3">
    <name type="scientific">Rhodofomes roseus</name>
    <dbReference type="NCBI Taxonomy" id="34475"/>
    <lineage>
        <taxon>Eukaryota</taxon>
        <taxon>Fungi</taxon>
        <taxon>Dikarya</taxon>
        <taxon>Basidiomycota</taxon>
        <taxon>Agaricomycotina</taxon>
        <taxon>Agaricomycetes</taxon>
        <taxon>Polyporales</taxon>
        <taxon>Rhodofomes</taxon>
    </lineage>
</organism>
<feature type="region of interest" description="Disordered" evidence="1">
    <location>
        <begin position="1"/>
        <end position="35"/>
    </location>
</feature>
<evidence type="ECO:0000256" key="1">
    <source>
        <dbReference type="SAM" id="MobiDB-lite"/>
    </source>
</evidence>
<dbReference type="Proteomes" id="UP000298390">
    <property type="component" value="Unassembled WGS sequence"/>
</dbReference>
<proteinExistence type="predicted"/>
<sequence>MVKNTGNYYPASGSISHPAAQFSAPASRPPPFVAPTGWIPYPSGTPAVVYAQRAAGRPTTYPPTSQGGYSPVTVAEASTSRSVYQKEPTTPRRRNRDATPTSNDAPRPSKLTYSSGTHADPIVIEDSPDP</sequence>
<comment type="caution">
    <text evidence="2">The sequence shown here is derived from an EMBL/GenBank/DDBJ whole genome shotgun (WGS) entry which is preliminary data.</text>
</comment>
<evidence type="ECO:0000313" key="3">
    <source>
        <dbReference type="Proteomes" id="UP000298390"/>
    </source>
</evidence>
<name>A0A4Y9Z125_9APHY</name>
<feature type="region of interest" description="Disordered" evidence="1">
    <location>
        <begin position="55"/>
        <end position="130"/>
    </location>
</feature>
<evidence type="ECO:0000313" key="2">
    <source>
        <dbReference type="EMBL" id="TFY67531.1"/>
    </source>
</evidence>
<protein>
    <submittedName>
        <fullName evidence="2">Uncharacterized protein</fullName>
    </submittedName>
</protein>
<dbReference type="AlphaFoldDB" id="A0A4Y9Z125"/>
<accession>A0A4Y9Z125</accession>
<dbReference type="EMBL" id="SEKV01000051">
    <property type="protein sequence ID" value="TFY67531.1"/>
    <property type="molecule type" value="Genomic_DNA"/>
</dbReference>
<gene>
    <name evidence="2" type="ORF">EVJ58_g1556</name>
</gene>
<reference evidence="2 3" key="1">
    <citation type="submission" date="2019-01" db="EMBL/GenBank/DDBJ databases">
        <title>Genome sequencing of the rare red list fungi Fomitopsis rosea.</title>
        <authorList>
            <person name="Buettner E."/>
            <person name="Kellner H."/>
        </authorList>
    </citation>
    <scope>NUCLEOTIDE SEQUENCE [LARGE SCALE GENOMIC DNA]</scope>
    <source>
        <strain evidence="2 3">DSM 105464</strain>
    </source>
</reference>